<dbReference type="NCBIfam" id="NF001809">
    <property type="entry name" value="PRK00528.1"/>
    <property type="match status" value="1"/>
</dbReference>
<sequence length="71" mass="8286">MKEGIHPKLVPARIICGCGNVIETYSTKPEIYVEVCSKCHPFYTGQQRFVDTEGRVERFQRRYGDSYRKGR</sequence>
<comment type="similarity">
    <text evidence="1 7">Belongs to the bacterial ribosomal protein bL31 family. Type A subfamily.</text>
</comment>
<dbReference type="PANTHER" id="PTHR33280">
    <property type="entry name" value="50S RIBOSOMAL PROTEIN L31, CHLOROPLASTIC"/>
    <property type="match status" value="1"/>
</dbReference>
<dbReference type="EMBL" id="LR027517">
    <property type="protein sequence ID" value="VCU52928.1"/>
    <property type="molecule type" value="Genomic_DNA"/>
</dbReference>
<proteinExistence type="inferred from homology"/>
<keyword evidence="5 7" id="KW-0687">Ribonucleoprotein</keyword>
<evidence type="ECO:0000256" key="7">
    <source>
        <dbReference type="HAMAP-Rule" id="MF_00501"/>
    </source>
</evidence>
<dbReference type="OMA" id="IHVDVWS"/>
<dbReference type="NCBIfam" id="NF000612">
    <property type="entry name" value="PRK00019.1"/>
    <property type="match status" value="1"/>
</dbReference>
<dbReference type="Proteomes" id="UP000825379">
    <property type="component" value="Chromosome"/>
</dbReference>
<dbReference type="RefSeq" id="WP_008632496.1">
    <property type="nucleotide sequence ID" value="NZ_AP019792.1"/>
</dbReference>
<dbReference type="GO" id="GO:1990904">
    <property type="term" value="C:ribonucleoprotein complex"/>
    <property type="evidence" value="ECO:0007669"/>
    <property type="project" value="UniProtKB-KW"/>
</dbReference>
<keyword evidence="2 7" id="KW-0699">rRNA-binding</keyword>
<dbReference type="EMBL" id="AP024926">
    <property type="protein sequence ID" value="BCZ86970.1"/>
    <property type="molecule type" value="Genomic_DNA"/>
</dbReference>
<evidence type="ECO:0000256" key="3">
    <source>
        <dbReference type="ARBA" id="ARBA00022884"/>
    </source>
</evidence>
<comment type="subunit">
    <text evidence="7">Part of the 50S ribosomal subunit.</text>
</comment>
<reference evidence="12" key="3">
    <citation type="submission" date="2021-01" db="EMBL/GenBank/DDBJ databases">
        <title>Complete Genome Sequence of Thermus thermophilus Strain HB5018, Isolated from Mine Onsen Hot Spring.</title>
        <authorList>
            <person name="Miyazaki K."/>
            <person name="Moriya T."/>
            <person name="Nemoto N."/>
            <person name="Oshima T."/>
            <person name="Yura K."/>
            <person name="Bessho Y."/>
        </authorList>
    </citation>
    <scope>NUCLEOTIDE SEQUENCE [LARGE SCALE GENOMIC DNA]</scope>
    <source>
        <strain evidence="12">HB5018</strain>
    </source>
</reference>
<keyword evidence="7" id="KW-0862">Zinc</keyword>
<dbReference type="GO" id="GO:0019843">
    <property type="term" value="F:rRNA binding"/>
    <property type="evidence" value="ECO:0007669"/>
    <property type="project" value="UniProtKB-KW"/>
</dbReference>
<comment type="cofactor">
    <cofactor evidence="7">
        <name>Zn(2+)</name>
        <dbReference type="ChEBI" id="CHEBI:29105"/>
    </cofactor>
    <text evidence="7">Binds 1 zinc ion per subunit.</text>
</comment>
<dbReference type="Proteomes" id="UP000596099">
    <property type="component" value="Chromosome"/>
</dbReference>
<dbReference type="GO" id="GO:0006412">
    <property type="term" value="P:translation"/>
    <property type="evidence" value="ECO:0007669"/>
    <property type="project" value="UniProtKB-UniRule"/>
</dbReference>
<dbReference type="InterPro" id="IPR034704">
    <property type="entry name" value="Ribosomal_bL28/bL31-like_sf"/>
</dbReference>
<evidence type="ECO:0000256" key="4">
    <source>
        <dbReference type="ARBA" id="ARBA00022980"/>
    </source>
</evidence>
<dbReference type="EMBL" id="AP024270">
    <property type="protein sequence ID" value="BCP66223.1"/>
    <property type="molecule type" value="Genomic_DNA"/>
</dbReference>
<dbReference type="GO" id="GO:0005840">
    <property type="term" value="C:ribosome"/>
    <property type="evidence" value="ECO:0007669"/>
    <property type="project" value="UniProtKB-KW"/>
</dbReference>
<accession>A0A1J1ERT7</accession>
<evidence type="ECO:0000256" key="6">
    <source>
        <dbReference type="ARBA" id="ARBA00035687"/>
    </source>
</evidence>
<evidence type="ECO:0000313" key="8">
    <source>
        <dbReference type="EMBL" id="BCP66223.1"/>
    </source>
</evidence>
<organism evidence="8 12">
    <name type="scientific">Thermus thermophilus</name>
    <dbReference type="NCBI Taxonomy" id="274"/>
    <lineage>
        <taxon>Bacteria</taxon>
        <taxon>Thermotogati</taxon>
        <taxon>Deinococcota</taxon>
        <taxon>Deinococci</taxon>
        <taxon>Thermales</taxon>
        <taxon>Thermaceae</taxon>
        <taxon>Thermus</taxon>
    </lineage>
</organism>
<dbReference type="GO" id="GO:0046872">
    <property type="term" value="F:metal ion binding"/>
    <property type="evidence" value="ECO:0007669"/>
    <property type="project" value="UniProtKB-KW"/>
</dbReference>
<reference evidence="10 11" key="1">
    <citation type="submission" date="2018-10" db="EMBL/GenBank/DDBJ databases">
        <authorList>
            <person name="Peiro R."/>
            <person name="Begona"/>
            <person name="Cbmso G."/>
            <person name="Lopez M."/>
            <person name="Gonzalez S."/>
            <person name="Sacristan E."/>
            <person name="Castillo E."/>
        </authorList>
    </citation>
    <scope>NUCLEOTIDE SEQUENCE [LARGE SCALE GENOMIC DNA]</scope>
    <source>
        <strain evidence="10">TTHNAR1</strain>
    </source>
</reference>
<dbReference type="InterPro" id="IPR042105">
    <property type="entry name" value="Ribosomal_bL31_sf"/>
</dbReference>
<dbReference type="GO" id="GO:0003735">
    <property type="term" value="F:structural constituent of ribosome"/>
    <property type="evidence" value="ECO:0007669"/>
    <property type="project" value="InterPro"/>
</dbReference>
<dbReference type="PROSITE" id="PS01143">
    <property type="entry name" value="RIBOSOMAL_L31"/>
    <property type="match status" value="1"/>
</dbReference>
<dbReference type="PRINTS" id="PR01249">
    <property type="entry name" value="RIBOSOMALL31"/>
</dbReference>
<protein>
    <recommendedName>
        <fullName evidence="6 7">Large ribosomal subunit protein bL31</fullName>
    </recommendedName>
</protein>
<reference evidence="8" key="2">
    <citation type="journal article" date="2021" name="Microbiol. Resour. Announc.">
        <title>Complete Genome Sequence of Thermus thermophilus Strain HB5018, Isolated from Mine Hot Spring in Japan.</title>
        <authorList>
            <person name="Miyazaki K."/>
            <person name="Moriya T."/>
            <person name="Nemoto N."/>
            <person name="Oshima T."/>
            <person name="Yura K."/>
            <person name="Bessho Y."/>
        </authorList>
    </citation>
    <scope>NUCLEOTIDE SEQUENCE</scope>
    <source>
        <strain evidence="8">HB5018</strain>
    </source>
</reference>
<dbReference type="Pfam" id="PF01197">
    <property type="entry name" value="Ribosomal_L31"/>
    <property type="match status" value="1"/>
</dbReference>
<gene>
    <name evidence="7 8" type="primary">rpmE</name>
    <name evidence="9" type="ORF">TthAA11_11520</name>
    <name evidence="8" type="ORF">TthHB5018_11570</name>
    <name evidence="10" type="ORF">TTHN1_00684</name>
</gene>
<dbReference type="HAMAP" id="MF_00501">
    <property type="entry name" value="Ribosomal_bL31_1"/>
    <property type="match status" value="1"/>
</dbReference>
<dbReference type="SMR" id="A0A1J1ERT7"/>
<feature type="binding site" evidence="7">
    <location>
        <position position="39"/>
    </location>
    <ligand>
        <name>Zn(2+)</name>
        <dbReference type="ChEBI" id="CHEBI:29105"/>
    </ligand>
</feature>
<dbReference type="GeneID" id="3168247"/>
<evidence type="ECO:0000313" key="9">
    <source>
        <dbReference type="EMBL" id="BCZ86970.1"/>
    </source>
</evidence>
<dbReference type="NCBIfam" id="TIGR00105">
    <property type="entry name" value="L31"/>
    <property type="match status" value="1"/>
</dbReference>
<evidence type="ECO:0000256" key="1">
    <source>
        <dbReference type="ARBA" id="ARBA00009296"/>
    </source>
</evidence>
<dbReference type="PANTHER" id="PTHR33280:SF1">
    <property type="entry name" value="LARGE RIBOSOMAL SUBUNIT PROTEIN BL31C"/>
    <property type="match status" value="1"/>
</dbReference>
<dbReference type="AlphaFoldDB" id="A0A1J1ERT7"/>
<dbReference type="SUPFAM" id="SSF143800">
    <property type="entry name" value="L28p-like"/>
    <property type="match status" value="1"/>
</dbReference>
<reference evidence="9" key="4">
    <citation type="submission" date="2021-07" db="EMBL/GenBank/DDBJ databases">
        <title>Complete genome sequences of four Thermus thermophilus strains isolated from Arima Hot Spring in Japan.</title>
        <authorList>
            <person name="Tomariguchi N."/>
            <person name="Ueno Y."/>
            <person name="Miyazaki K."/>
        </authorList>
    </citation>
    <scope>NUCLEOTIDE SEQUENCE</scope>
    <source>
        <strain evidence="9">AA1-1</strain>
    </source>
</reference>
<evidence type="ECO:0000313" key="10">
    <source>
        <dbReference type="EMBL" id="VCU52928.1"/>
    </source>
</evidence>
<name>A0A1J1ERT7_THETH</name>
<feature type="binding site" evidence="7">
    <location>
        <position position="16"/>
    </location>
    <ligand>
        <name>Zn(2+)</name>
        <dbReference type="ChEBI" id="CHEBI:29105"/>
    </ligand>
</feature>
<evidence type="ECO:0000256" key="2">
    <source>
        <dbReference type="ARBA" id="ARBA00022730"/>
    </source>
</evidence>
<dbReference type="Proteomes" id="UP000279841">
    <property type="component" value="Chromosome"/>
</dbReference>
<keyword evidence="3 7" id="KW-0694">RNA-binding</keyword>
<dbReference type="Gene3D" id="4.10.830.30">
    <property type="entry name" value="Ribosomal protein L31"/>
    <property type="match status" value="1"/>
</dbReference>
<comment type="function">
    <text evidence="7">Binds the 23S rRNA.</text>
</comment>
<evidence type="ECO:0000313" key="12">
    <source>
        <dbReference type="Proteomes" id="UP000596099"/>
    </source>
</evidence>
<keyword evidence="4 7" id="KW-0689">Ribosomal protein</keyword>
<dbReference type="InterPro" id="IPR027491">
    <property type="entry name" value="Ribosomal_bL31_A"/>
</dbReference>
<keyword evidence="7" id="KW-0479">Metal-binding</keyword>
<evidence type="ECO:0000256" key="5">
    <source>
        <dbReference type="ARBA" id="ARBA00023274"/>
    </source>
</evidence>
<feature type="binding site" evidence="7">
    <location>
        <position position="18"/>
    </location>
    <ligand>
        <name>Zn(2+)</name>
        <dbReference type="ChEBI" id="CHEBI:29105"/>
    </ligand>
</feature>
<feature type="binding site" evidence="7">
    <location>
        <position position="36"/>
    </location>
    <ligand>
        <name>Zn(2+)</name>
        <dbReference type="ChEBI" id="CHEBI:29105"/>
    </ligand>
</feature>
<evidence type="ECO:0000313" key="11">
    <source>
        <dbReference type="Proteomes" id="UP000279841"/>
    </source>
</evidence>
<dbReference type="InterPro" id="IPR002150">
    <property type="entry name" value="Ribosomal_bL31"/>
</dbReference>